<dbReference type="OrthoDB" id="9799608at2"/>
<dbReference type="NCBIfam" id="TIGR02625">
    <property type="entry name" value="YiiL_rotase"/>
    <property type="match status" value="1"/>
</dbReference>
<gene>
    <name evidence="6" type="primary">rhaM</name>
    <name evidence="6" type="ORF">FSB73_09560</name>
</gene>
<keyword evidence="1" id="KW-0963">Cytoplasm</keyword>
<dbReference type="Gene3D" id="3.30.70.100">
    <property type="match status" value="1"/>
</dbReference>
<dbReference type="Pfam" id="PF05336">
    <property type="entry name" value="rhaM"/>
    <property type="match status" value="1"/>
</dbReference>
<name>A0A5B8VJY8_9BACT</name>
<dbReference type="InterPro" id="IPR011008">
    <property type="entry name" value="Dimeric_a/b-barrel"/>
</dbReference>
<keyword evidence="3" id="KW-0119">Carbohydrate metabolism</keyword>
<evidence type="ECO:0000313" key="6">
    <source>
        <dbReference type="EMBL" id="QEC71874.1"/>
    </source>
</evidence>
<dbReference type="HAMAP" id="MF_01663">
    <property type="entry name" value="L_rham_rotase"/>
    <property type="match status" value="1"/>
</dbReference>
<dbReference type="GO" id="GO:0005737">
    <property type="term" value="C:cytoplasm"/>
    <property type="evidence" value="ECO:0007669"/>
    <property type="project" value="InterPro"/>
</dbReference>
<dbReference type="KEGG" id="agi:FSB73_09560"/>
<accession>A0A5B8VJY8</accession>
<dbReference type="InterPro" id="IPR008000">
    <property type="entry name" value="Rham/fucose_mutarotase"/>
</dbReference>
<organism evidence="6 7">
    <name type="scientific">Arachidicoccus ginsenosidivorans</name>
    <dbReference type="NCBI Taxonomy" id="496057"/>
    <lineage>
        <taxon>Bacteria</taxon>
        <taxon>Pseudomonadati</taxon>
        <taxon>Bacteroidota</taxon>
        <taxon>Chitinophagia</taxon>
        <taxon>Chitinophagales</taxon>
        <taxon>Chitinophagaceae</taxon>
        <taxon>Arachidicoccus</taxon>
    </lineage>
</organism>
<dbReference type="AlphaFoldDB" id="A0A5B8VJY8"/>
<keyword evidence="4" id="KW-0684">Rhamnose metabolism</keyword>
<evidence type="ECO:0000256" key="4">
    <source>
        <dbReference type="ARBA" id="ARBA00023308"/>
    </source>
</evidence>
<evidence type="ECO:0000256" key="3">
    <source>
        <dbReference type="ARBA" id="ARBA00023277"/>
    </source>
</evidence>
<evidence type="ECO:0000256" key="1">
    <source>
        <dbReference type="ARBA" id="ARBA00022490"/>
    </source>
</evidence>
<dbReference type="Proteomes" id="UP000321291">
    <property type="component" value="Chromosome"/>
</dbReference>
<keyword evidence="2 6" id="KW-0413">Isomerase</keyword>
<dbReference type="InterPro" id="IPR013448">
    <property type="entry name" value="L-rhamnose_mutarotase"/>
</dbReference>
<dbReference type="PANTHER" id="PTHR34389">
    <property type="entry name" value="L-RHAMNOSE MUTAROTASE"/>
    <property type="match status" value="1"/>
</dbReference>
<dbReference type="EC" id="5.1.3.32" evidence="5"/>
<protein>
    <recommendedName>
        <fullName evidence="5">L-rhamnose mutarotase</fullName>
        <ecNumber evidence="5">5.1.3.32</ecNumber>
    </recommendedName>
</protein>
<dbReference type="GO" id="GO:0062192">
    <property type="term" value="F:L-rhamnose mutarotase activity"/>
    <property type="evidence" value="ECO:0007669"/>
    <property type="project" value="UniProtKB-UniRule"/>
</dbReference>
<evidence type="ECO:0000256" key="5">
    <source>
        <dbReference type="NCBIfam" id="TIGR02625"/>
    </source>
</evidence>
<evidence type="ECO:0000256" key="2">
    <source>
        <dbReference type="ARBA" id="ARBA00023235"/>
    </source>
</evidence>
<dbReference type="SUPFAM" id="SSF54909">
    <property type="entry name" value="Dimeric alpha+beta barrel"/>
    <property type="match status" value="1"/>
</dbReference>
<evidence type="ECO:0000313" key="7">
    <source>
        <dbReference type="Proteomes" id="UP000321291"/>
    </source>
</evidence>
<dbReference type="PANTHER" id="PTHR34389:SF2">
    <property type="entry name" value="L-RHAMNOSE MUTAROTASE"/>
    <property type="match status" value="1"/>
</dbReference>
<dbReference type="EMBL" id="CP042434">
    <property type="protein sequence ID" value="QEC71874.1"/>
    <property type="molecule type" value="Genomic_DNA"/>
</dbReference>
<dbReference type="GO" id="GO:0019301">
    <property type="term" value="P:rhamnose catabolic process"/>
    <property type="evidence" value="ECO:0007669"/>
    <property type="project" value="UniProtKB-UniRule"/>
</dbReference>
<keyword evidence="7" id="KW-1185">Reference proteome</keyword>
<reference evidence="6 7" key="1">
    <citation type="journal article" date="2017" name="Int. J. Syst. Evol. Microbiol.">
        <title>Arachidicoccus ginsenosidivorans sp. nov., with ginsenoside-converting activity isolated from ginseng cultivating soil.</title>
        <authorList>
            <person name="Siddiqi M.Z."/>
            <person name="Aslam Z."/>
            <person name="Im W.T."/>
        </authorList>
    </citation>
    <scope>NUCLEOTIDE SEQUENCE [LARGE SCALE GENOMIC DNA]</scope>
    <source>
        <strain evidence="6 7">Gsoil 809</strain>
    </source>
</reference>
<proteinExistence type="inferred from homology"/>
<sequence length="107" mass="12489">MANTIKLASKMKLNPGQANEYKKRHNPIWPELSQLLKGYGISDYSIFLDHETNILFAVLSVVVPERLEDLKSEEIMKKWWTYMMDIMETNDDHSPVSIPLEEVFYLA</sequence>
<dbReference type="RefSeq" id="WP_146781314.1">
    <property type="nucleotide sequence ID" value="NZ_CP042434.1"/>
</dbReference>